<dbReference type="InterPro" id="IPR029058">
    <property type="entry name" value="AB_hydrolase_fold"/>
</dbReference>
<keyword evidence="2" id="KW-0732">Signal</keyword>
<feature type="compositionally biased region" description="Polar residues" evidence="1">
    <location>
        <begin position="113"/>
        <end position="136"/>
    </location>
</feature>
<protein>
    <recommendedName>
        <fullName evidence="3">DUF1023 domain-containing protein</fullName>
    </recommendedName>
</protein>
<name>A0A848DLP7_9PSEU</name>
<keyword evidence="5" id="KW-1185">Reference proteome</keyword>
<evidence type="ECO:0000259" key="3">
    <source>
        <dbReference type="Pfam" id="PF06259"/>
    </source>
</evidence>
<feature type="domain" description="DUF1023" evidence="3">
    <location>
        <begin position="149"/>
        <end position="265"/>
    </location>
</feature>
<dbReference type="InterPro" id="IPR010427">
    <property type="entry name" value="DUF1023"/>
</dbReference>
<evidence type="ECO:0000313" key="5">
    <source>
        <dbReference type="Proteomes" id="UP000586918"/>
    </source>
</evidence>
<proteinExistence type="predicted"/>
<dbReference type="AlphaFoldDB" id="A0A848DLP7"/>
<feature type="chain" id="PRO_5032628583" description="DUF1023 domain-containing protein" evidence="2">
    <location>
        <begin position="26"/>
        <end position="343"/>
    </location>
</feature>
<sequence length="343" mass="34444">MMLRWLSSFTMLCALLALGIQPSEASVPGTVERDAGCAAALSARIGAGGPVQVLGCDPRGRGLGVLALGDPATARHVAVLVPGSDIDLGNLEDPTRPGRRPLDWARALATAASRENSTAASRENSTAASRENSTAASRADGGPADSGGTADRGDTAVVLWVGYRTPHGLGADAASGRLARAGATALQRFIAGLRATHAGQLDLTVIGHSYGAVVTALAAPGLAADDIVLLGSPGARARSVAELRSPARVWAACAVDDWARLIPHVRIGDIGHGTDPASPAFGARTLPVDGTFGHNGYFNPGSAVLAGLAEVIRGRPPAPPPGLRAGLSPAVAPGPAPGRPDTG</sequence>
<accession>A0A848DLP7</accession>
<organism evidence="4 5">
    <name type="scientific">Pseudonocardia bannensis</name>
    <dbReference type="NCBI Taxonomy" id="630973"/>
    <lineage>
        <taxon>Bacteria</taxon>
        <taxon>Bacillati</taxon>
        <taxon>Actinomycetota</taxon>
        <taxon>Actinomycetes</taxon>
        <taxon>Pseudonocardiales</taxon>
        <taxon>Pseudonocardiaceae</taxon>
        <taxon>Pseudonocardia</taxon>
    </lineage>
</organism>
<gene>
    <name evidence="4" type="ORF">HF519_17630</name>
</gene>
<dbReference type="EMBL" id="JAAXKZ010000066">
    <property type="protein sequence ID" value="NMH93361.1"/>
    <property type="molecule type" value="Genomic_DNA"/>
</dbReference>
<feature type="region of interest" description="Disordered" evidence="1">
    <location>
        <begin position="111"/>
        <end position="150"/>
    </location>
</feature>
<feature type="signal peptide" evidence="2">
    <location>
        <begin position="1"/>
        <end position="25"/>
    </location>
</feature>
<evidence type="ECO:0000313" key="4">
    <source>
        <dbReference type="EMBL" id="NMH93361.1"/>
    </source>
</evidence>
<dbReference type="SUPFAM" id="SSF53474">
    <property type="entry name" value="alpha/beta-Hydrolases"/>
    <property type="match status" value="1"/>
</dbReference>
<reference evidence="4 5" key="1">
    <citation type="submission" date="2020-04" db="EMBL/GenBank/DDBJ databases">
        <authorList>
            <person name="Klaysubun C."/>
            <person name="Duangmal K."/>
            <person name="Lipun K."/>
        </authorList>
    </citation>
    <scope>NUCLEOTIDE SEQUENCE [LARGE SCALE GENOMIC DNA]</scope>
    <source>
        <strain evidence="4 5">DSM 45300</strain>
    </source>
</reference>
<feature type="domain" description="DUF1023" evidence="3">
    <location>
        <begin position="57"/>
        <end position="119"/>
    </location>
</feature>
<evidence type="ECO:0000256" key="2">
    <source>
        <dbReference type="SAM" id="SignalP"/>
    </source>
</evidence>
<feature type="region of interest" description="Disordered" evidence="1">
    <location>
        <begin position="316"/>
        <end position="343"/>
    </location>
</feature>
<feature type="compositionally biased region" description="Pro residues" evidence="1">
    <location>
        <begin position="332"/>
        <end position="343"/>
    </location>
</feature>
<dbReference type="Proteomes" id="UP000586918">
    <property type="component" value="Unassembled WGS sequence"/>
</dbReference>
<comment type="caution">
    <text evidence="4">The sequence shown here is derived from an EMBL/GenBank/DDBJ whole genome shotgun (WGS) entry which is preliminary data.</text>
</comment>
<evidence type="ECO:0000256" key="1">
    <source>
        <dbReference type="SAM" id="MobiDB-lite"/>
    </source>
</evidence>
<dbReference type="Pfam" id="PF06259">
    <property type="entry name" value="Abhydrolase_8"/>
    <property type="match status" value="2"/>
</dbReference>